<keyword evidence="2" id="KW-1185">Reference proteome</keyword>
<dbReference type="SUPFAM" id="SSF102198">
    <property type="entry name" value="Putative cyclase"/>
    <property type="match status" value="1"/>
</dbReference>
<dbReference type="Gene3D" id="3.50.30.50">
    <property type="entry name" value="Putative cyclase"/>
    <property type="match status" value="1"/>
</dbReference>
<dbReference type="OrthoDB" id="9796085at2"/>
<dbReference type="Pfam" id="PF04199">
    <property type="entry name" value="Cyclase"/>
    <property type="match status" value="1"/>
</dbReference>
<proteinExistence type="predicted"/>
<evidence type="ECO:0000313" key="1">
    <source>
        <dbReference type="EMBL" id="RAQ97612.1"/>
    </source>
</evidence>
<gene>
    <name evidence="1" type="ORF">A4R35_18890</name>
</gene>
<dbReference type="EMBL" id="MCIF01000002">
    <property type="protein sequence ID" value="RAQ97612.1"/>
    <property type="molecule type" value="Genomic_DNA"/>
</dbReference>
<protein>
    <recommendedName>
        <fullName evidence="3">Cyclase</fullName>
    </recommendedName>
</protein>
<organism evidence="1 2">
    <name type="scientific">Thermogemmatispora tikiterensis</name>
    <dbReference type="NCBI Taxonomy" id="1825093"/>
    <lineage>
        <taxon>Bacteria</taxon>
        <taxon>Bacillati</taxon>
        <taxon>Chloroflexota</taxon>
        <taxon>Ktedonobacteria</taxon>
        <taxon>Thermogemmatisporales</taxon>
        <taxon>Thermogemmatisporaceae</taxon>
        <taxon>Thermogemmatispora</taxon>
    </lineage>
</organism>
<name>A0A328VN40_9CHLR</name>
<accession>A0A328VN40</accession>
<dbReference type="InterPro" id="IPR007325">
    <property type="entry name" value="KFase/CYL"/>
</dbReference>
<reference evidence="1 2" key="1">
    <citation type="submission" date="2016-08" db="EMBL/GenBank/DDBJ databases">
        <title>Analysis of Carbohydrate Active Enzymes in Thermogemmatispora T81 Reveals Carbohydrate Degradation Ability.</title>
        <authorList>
            <person name="Tomazini A."/>
            <person name="Lal S."/>
            <person name="Stott M."/>
            <person name="Henrissat B."/>
            <person name="Polikarpov I."/>
            <person name="Sparling R."/>
            <person name="Levin D.B."/>
        </authorList>
    </citation>
    <scope>NUCLEOTIDE SEQUENCE [LARGE SCALE GENOMIC DNA]</scope>
    <source>
        <strain evidence="1 2">T81</strain>
    </source>
</reference>
<dbReference type="PANTHER" id="PTHR31118">
    <property type="entry name" value="CYCLASE-LIKE PROTEIN 2"/>
    <property type="match status" value="1"/>
</dbReference>
<dbReference type="PANTHER" id="PTHR31118:SF12">
    <property type="entry name" value="CYCLASE-LIKE PROTEIN 2"/>
    <property type="match status" value="1"/>
</dbReference>
<dbReference type="RefSeq" id="WP_112432134.1">
    <property type="nucleotide sequence ID" value="NZ_MCIF01000002.1"/>
</dbReference>
<evidence type="ECO:0008006" key="3">
    <source>
        <dbReference type="Google" id="ProtNLM"/>
    </source>
</evidence>
<sequence>MTRLVDLSMPVHKGMMTFPRVVPPALLMYETWQEFAEGIGAAQYGATWLTASYLVIQGDHIGTHCDALKHVRGPEAPGPEGIPLEYCYSDGVVLDFRDKPYGYGITRADIEEALARINYTLKPRDIVLIQTGASAYNTEPRYLTDHCGMTAEATRYLISQGVRMMGTDAPTFDPPVWAMFERKQFWEAHLVMKEEDYWHLENLVNLDQLPPCNFKVAVFPIKWVGTTGAPVRAVGIIEDES</sequence>
<dbReference type="GO" id="GO:0004061">
    <property type="term" value="F:arylformamidase activity"/>
    <property type="evidence" value="ECO:0007669"/>
    <property type="project" value="InterPro"/>
</dbReference>
<comment type="caution">
    <text evidence="1">The sequence shown here is derived from an EMBL/GenBank/DDBJ whole genome shotgun (WGS) entry which is preliminary data.</text>
</comment>
<dbReference type="AlphaFoldDB" id="A0A328VN40"/>
<evidence type="ECO:0000313" key="2">
    <source>
        <dbReference type="Proteomes" id="UP000248706"/>
    </source>
</evidence>
<dbReference type="InterPro" id="IPR037175">
    <property type="entry name" value="KFase_sf"/>
</dbReference>
<dbReference type="Proteomes" id="UP000248706">
    <property type="component" value="Unassembled WGS sequence"/>
</dbReference>
<dbReference type="GO" id="GO:0019441">
    <property type="term" value="P:L-tryptophan catabolic process to kynurenine"/>
    <property type="evidence" value="ECO:0007669"/>
    <property type="project" value="InterPro"/>
</dbReference>